<dbReference type="AlphaFoldDB" id="A0A068RAS8"/>
<accession>A0A068RAS8</accession>
<gene>
    <name evidence="1" type="ORF">XPG1_3673</name>
</gene>
<sequence length="92" mass="10381">MSCVYSHLEKVAYARLKVGMFILATNEMDDKVLNMETLLANYKAQQKSRAGFPFSEKSGVSDLSDLFEKARTYRSVINDNDMQFNGLCRTGA</sequence>
<dbReference type="STRING" id="1354304.XPG1_3673"/>
<dbReference type="Proteomes" id="UP000032735">
    <property type="component" value="Chromosome"/>
</dbReference>
<dbReference type="EMBL" id="FO704551">
    <property type="protein sequence ID" value="CDG23300.1"/>
    <property type="molecule type" value="Genomic_DNA"/>
</dbReference>
<proteinExistence type="predicted"/>
<name>A0A068RAS8_9GAMM</name>
<protein>
    <submittedName>
        <fullName evidence="1">Uncharacterized protein</fullName>
    </submittedName>
</protein>
<organism evidence="1 2">
    <name type="scientific">Xenorhabdus poinarii G6</name>
    <dbReference type="NCBI Taxonomy" id="1354304"/>
    <lineage>
        <taxon>Bacteria</taxon>
        <taxon>Pseudomonadati</taxon>
        <taxon>Pseudomonadota</taxon>
        <taxon>Gammaproteobacteria</taxon>
        <taxon>Enterobacterales</taxon>
        <taxon>Morganellaceae</taxon>
        <taxon>Xenorhabdus</taxon>
    </lineage>
</organism>
<evidence type="ECO:0000313" key="2">
    <source>
        <dbReference type="Proteomes" id="UP000032735"/>
    </source>
</evidence>
<keyword evidence="2" id="KW-1185">Reference proteome</keyword>
<dbReference type="HOGENOM" id="CLU_2412500_0_0_6"/>
<reference evidence="1 2" key="1">
    <citation type="submission" date="2013-07" db="EMBL/GenBank/DDBJ databases">
        <authorList>
            <person name="Genoscope - CEA"/>
        </authorList>
    </citation>
    <scope>NUCLEOTIDE SEQUENCE [LARGE SCALE GENOMIC DNA]</scope>
    <source>
        <strain evidence="1 2">G6</strain>
    </source>
</reference>
<dbReference type="KEGG" id="xpo:XPG1_3673"/>
<evidence type="ECO:0000313" key="1">
    <source>
        <dbReference type="EMBL" id="CDG23300.1"/>
    </source>
</evidence>